<dbReference type="EMBL" id="BKCJ010459316">
    <property type="protein sequence ID" value="GFA63555.1"/>
    <property type="molecule type" value="Genomic_DNA"/>
</dbReference>
<evidence type="ECO:0000313" key="1">
    <source>
        <dbReference type="EMBL" id="GFA63555.1"/>
    </source>
</evidence>
<protein>
    <submittedName>
        <fullName evidence="1">Uncharacterized protein</fullName>
    </submittedName>
</protein>
<organism evidence="1">
    <name type="scientific">Tanacetum cinerariifolium</name>
    <name type="common">Dalmatian daisy</name>
    <name type="synonym">Chrysanthemum cinerariifolium</name>
    <dbReference type="NCBI Taxonomy" id="118510"/>
    <lineage>
        <taxon>Eukaryota</taxon>
        <taxon>Viridiplantae</taxon>
        <taxon>Streptophyta</taxon>
        <taxon>Embryophyta</taxon>
        <taxon>Tracheophyta</taxon>
        <taxon>Spermatophyta</taxon>
        <taxon>Magnoliopsida</taxon>
        <taxon>eudicotyledons</taxon>
        <taxon>Gunneridae</taxon>
        <taxon>Pentapetalae</taxon>
        <taxon>asterids</taxon>
        <taxon>campanulids</taxon>
        <taxon>Asterales</taxon>
        <taxon>Asteraceae</taxon>
        <taxon>Asteroideae</taxon>
        <taxon>Anthemideae</taxon>
        <taxon>Anthemidinae</taxon>
        <taxon>Tanacetum</taxon>
    </lineage>
</organism>
<comment type="caution">
    <text evidence="1">The sequence shown here is derived from an EMBL/GenBank/DDBJ whole genome shotgun (WGS) entry which is preliminary data.</text>
</comment>
<dbReference type="AlphaFoldDB" id="A0A699JZJ8"/>
<gene>
    <name evidence="1" type="ORF">Tci_635527</name>
</gene>
<accession>A0A699JZJ8</accession>
<feature type="non-terminal residue" evidence="1">
    <location>
        <position position="1"/>
    </location>
</feature>
<proteinExistence type="predicted"/>
<reference evidence="1" key="1">
    <citation type="journal article" date="2019" name="Sci. Rep.">
        <title>Draft genome of Tanacetum cinerariifolium, the natural source of mosquito coil.</title>
        <authorList>
            <person name="Yamashiro T."/>
            <person name="Shiraishi A."/>
            <person name="Satake H."/>
            <person name="Nakayama K."/>
        </authorList>
    </citation>
    <scope>NUCLEOTIDE SEQUENCE</scope>
</reference>
<name>A0A699JZJ8_TANCI</name>
<sequence length="136" mass="15382">VGLEAVLEGNPWMICNSPIIIKKWSMGDGISLIVAFIGKPIMLDSYTSFMCNDSWGRSSFARYLIEVNSEADLVDVVTIGIPSQTWDVMISLKKPFVWNMNGGRPGVIYVRFLVMFMTSALKRWSFGQIKYDSKRT</sequence>